<feature type="transmembrane region" description="Helical" evidence="3">
    <location>
        <begin position="165"/>
        <end position="185"/>
    </location>
</feature>
<feature type="compositionally biased region" description="Polar residues" evidence="2">
    <location>
        <begin position="1"/>
        <end position="17"/>
    </location>
</feature>
<keyword evidence="3" id="KW-1133">Transmembrane helix</keyword>
<feature type="coiled-coil region" evidence="1">
    <location>
        <begin position="384"/>
        <end position="465"/>
    </location>
</feature>
<gene>
    <name evidence="4" type="ORF">BDY21DRAFT_280205</name>
</gene>
<feature type="compositionally biased region" description="Polar residues" evidence="2">
    <location>
        <begin position="79"/>
        <end position="90"/>
    </location>
</feature>
<evidence type="ECO:0000256" key="3">
    <source>
        <dbReference type="SAM" id="Phobius"/>
    </source>
</evidence>
<keyword evidence="1" id="KW-0175">Coiled coil</keyword>
<keyword evidence="3" id="KW-0472">Membrane</keyword>
<feature type="compositionally biased region" description="Polar residues" evidence="2">
    <location>
        <begin position="45"/>
        <end position="55"/>
    </location>
</feature>
<dbReference type="OrthoDB" id="4202871at2759"/>
<sequence length="528" mass="59093">MSASDHSNATAQSSTYQDSEPESDPPGPWSPPAWRRHGTGWFRASTATSPGQYDSAQEGDITLVPANVPLPASPLKGTPRSSPEPNTEGQENVREGSVQRADVEGEEEDALDRERSVSVPVQDGANSCKYIRFAVRAEVQHRSEPFEAALLYFKEKLEAMTHSRISTFLSVFAAVFSIAIFRLLFQPPSAGLVPDLVKVAGMARSFEPLIHFSENGFMQIADLQETGVAVWDLGESVRTTNMTSAPIITNELDELSDALKTLSRELTKFFTNVNGDVDAILIVMDWAKRELASISSMPSSSFNSVFDNIHTAFCRVGLLEYGGVQTALGKFVSDLFGQTAPQRTKSTLQRTFNEFLDVLEEAINNELTYSTTLFALFDVIEKHFSNLQRTVARETDQQEREEDEMLSSLWTRVIGGNKNRLRKYEKNKQLLRNMREKTIQNKSILVSHNHRLDLLKESLENLRKRLVSPLVRSNESASLSIDEQIRGLDAAHEHLRSIREIQKARVFEKLFSNGNRRLTGSPLEIDPS</sequence>
<dbReference type="AlphaFoldDB" id="A0A6A6P9T3"/>
<feature type="region of interest" description="Disordered" evidence="2">
    <location>
        <begin position="1"/>
        <end position="118"/>
    </location>
</feature>
<name>A0A6A6P9T3_9PEZI</name>
<keyword evidence="5" id="KW-1185">Reference proteome</keyword>
<evidence type="ECO:0000256" key="1">
    <source>
        <dbReference type="SAM" id="Coils"/>
    </source>
</evidence>
<protein>
    <submittedName>
        <fullName evidence="4">Uncharacterized protein</fullName>
    </submittedName>
</protein>
<reference evidence="4" key="1">
    <citation type="journal article" date="2020" name="Stud. Mycol.">
        <title>101 Dothideomycetes genomes: a test case for predicting lifestyles and emergence of pathogens.</title>
        <authorList>
            <person name="Haridas S."/>
            <person name="Albert R."/>
            <person name="Binder M."/>
            <person name="Bloem J."/>
            <person name="Labutti K."/>
            <person name="Salamov A."/>
            <person name="Andreopoulos B."/>
            <person name="Baker S."/>
            <person name="Barry K."/>
            <person name="Bills G."/>
            <person name="Bluhm B."/>
            <person name="Cannon C."/>
            <person name="Castanera R."/>
            <person name="Culley D."/>
            <person name="Daum C."/>
            <person name="Ezra D."/>
            <person name="Gonzalez J."/>
            <person name="Henrissat B."/>
            <person name="Kuo A."/>
            <person name="Liang C."/>
            <person name="Lipzen A."/>
            <person name="Lutzoni F."/>
            <person name="Magnuson J."/>
            <person name="Mondo S."/>
            <person name="Nolan M."/>
            <person name="Ohm R."/>
            <person name="Pangilinan J."/>
            <person name="Park H.-J."/>
            <person name="Ramirez L."/>
            <person name="Alfaro M."/>
            <person name="Sun H."/>
            <person name="Tritt A."/>
            <person name="Yoshinaga Y."/>
            <person name="Zwiers L.-H."/>
            <person name="Turgeon B."/>
            <person name="Goodwin S."/>
            <person name="Spatafora J."/>
            <person name="Crous P."/>
            <person name="Grigoriev I."/>
        </authorList>
    </citation>
    <scope>NUCLEOTIDE SEQUENCE</scope>
    <source>
        <strain evidence="4">ATCC 16933</strain>
    </source>
</reference>
<proteinExistence type="predicted"/>
<dbReference type="EMBL" id="MU001673">
    <property type="protein sequence ID" value="KAF2460547.1"/>
    <property type="molecule type" value="Genomic_DNA"/>
</dbReference>
<accession>A0A6A6P9T3</accession>
<organism evidence="4 5">
    <name type="scientific">Lineolata rhizophorae</name>
    <dbReference type="NCBI Taxonomy" id="578093"/>
    <lineage>
        <taxon>Eukaryota</taxon>
        <taxon>Fungi</taxon>
        <taxon>Dikarya</taxon>
        <taxon>Ascomycota</taxon>
        <taxon>Pezizomycotina</taxon>
        <taxon>Dothideomycetes</taxon>
        <taxon>Dothideomycetes incertae sedis</taxon>
        <taxon>Lineolatales</taxon>
        <taxon>Lineolataceae</taxon>
        <taxon>Lineolata</taxon>
    </lineage>
</organism>
<keyword evidence="3" id="KW-0812">Transmembrane</keyword>
<evidence type="ECO:0000313" key="5">
    <source>
        <dbReference type="Proteomes" id="UP000799766"/>
    </source>
</evidence>
<evidence type="ECO:0000313" key="4">
    <source>
        <dbReference type="EMBL" id="KAF2460547.1"/>
    </source>
</evidence>
<evidence type="ECO:0000256" key="2">
    <source>
        <dbReference type="SAM" id="MobiDB-lite"/>
    </source>
</evidence>
<dbReference type="Proteomes" id="UP000799766">
    <property type="component" value="Unassembled WGS sequence"/>
</dbReference>